<evidence type="ECO:0000256" key="1">
    <source>
        <dbReference type="ARBA" id="ARBA00022448"/>
    </source>
</evidence>
<gene>
    <name evidence="6" type="primary">rub</name>
</gene>
<organism evidence="6">
    <name type="scientific">Dehalococcoides sp. enrichment culture clone PM_Dhc_01</name>
    <dbReference type="NCBI Taxonomy" id="1042173"/>
    <lineage>
        <taxon>Bacteria</taxon>
        <taxon>Bacillati</taxon>
        <taxon>Chloroflexota</taxon>
        <taxon>Dehalococcoidia</taxon>
        <taxon>Dehalococcoidales</taxon>
        <taxon>Dehalococcoidaceae</taxon>
        <taxon>Dehalococcoides</taxon>
        <taxon>environmental samples</taxon>
    </lineage>
</organism>
<reference evidence="6" key="1">
    <citation type="journal article" date="2011" name="BMC Genomics">
        <title>Site-Specific Mobilization of Vinyl Chloride Respiration Islands by a Mechanism Common in Dehalococcoides.</title>
        <authorList>
            <person name="McMurdie P.J."/>
            <person name="Hug L.A."/>
            <person name="Edwards E.A."/>
            <person name="Holmes S."/>
            <person name="Spormann A.M."/>
        </authorList>
    </citation>
    <scope>NUCLEOTIDE SEQUENCE</scope>
</reference>
<dbReference type="GO" id="GO:0005506">
    <property type="term" value="F:iron ion binding"/>
    <property type="evidence" value="ECO:0007669"/>
    <property type="project" value="InterPro"/>
</dbReference>
<evidence type="ECO:0000259" key="5">
    <source>
        <dbReference type="PROSITE" id="PS50903"/>
    </source>
</evidence>
<dbReference type="InterPro" id="IPR018527">
    <property type="entry name" value="Rubredoxin_Fe_BS"/>
</dbReference>
<dbReference type="PANTHER" id="PTHR47627:SF1">
    <property type="entry name" value="RUBREDOXIN-1-RELATED"/>
    <property type="match status" value="1"/>
</dbReference>
<sequence length="241" mass="27872">MERRNHRDEKIVQFVINCANRKPKPIRRAIALEVEKEFGVTISERTIGRYCNKANESTDIDQTVSSNVDICKASPEGLDTLMLIKWGVPKEAAPDILGDWRKHHERGEHEICNAYGKLKRNLMDREIPYEQANALLEYEKGAIEFDDSETHTSIEIIEALRPWEDSKNTKLAFKEIRRKNKSTWEDMENSYECGFCEKCYSPMSGDPSHGIEPNTPFEDLPESWTCPACGRRKEQFKKMGE</sequence>
<dbReference type="PANTHER" id="PTHR47627">
    <property type="entry name" value="RUBREDOXIN"/>
    <property type="match status" value="1"/>
</dbReference>
<protein>
    <submittedName>
        <fullName evidence="6">Rub</fullName>
    </submittedName>
</protein>
<keyword evidence="3" id="KW-0249">Electron transport</keyword>
<dbReference type="GO" id="GO:0009055">
    <property type="term" value="F:electron transfer activity"/>
    <property type="evidence" value="ECO:0007669"/>
    <property type="project" value="TreeGrafter"/>
</dbReference>
<dbReference type="EMBL" id="JN034253">
    <property type="protein sequence ID" value="AEI59444.1"/>
    <property type="molecule type" value="Genomic_DNA"/>
</dbReference>
<evidence type="ECO:0000256" key="4">
    <source>
        <dbReference type="ARBA" id="ARBA00023004"/>
    </source>
</evidence>
<accession>F8V4B1</accession>
<dbReference type="PROSITE" id="PS00202">
    <property type="entry name" value="RUBREDOXIN"/>
    <property type="match status" value="1"/>
</dbReference>
<dbReference type="AlphaFoldDB" id="F8V4B1"/>
<dbReference type="PROSITE" id="PS50903">
    <property type="entry name" value="RUBREDOXIN_LIKE"/>
    <property type="match status" value="1"/>
</dbReference>
<evidence type="ECO:0000256" key="3">
    <source>
        <dbReference type="ARBA" id="ARBA00022982"/>
    </source>
</evidence>
<dbReference type="GO" id="GO:0043448">
    <property type="term" value="P:alkane catabolic process"/>
    <property type="evidence" value="ECO:0007669"/>
    <property type="project" value="TreeGrafter"/>
</dbReference>
<evidence type="ECO:0000313" key="6">
    <source>
        <dbReference type="EMBL" id="AEI59444.1"/>
    </source>
</evidence>
<dbReference type="PRINTS" id="PR00163">
    <property type="entry name" value="RUBREDOXIN"/>
</dbReference>
<dbReference type="SUPFAM" id="SSF57802">
    <property type="entry name" value="Rubredoxin-like"/>
    <property type="match status" value="1"/>
</dbReference>
<dbReference type="Gene3D" id="2.20.28.10">
    <property type="match status" value="1"/>
</dbReference>
<dbReference type="InterPro" id="IPR050526">
    <property type="entry name" value="Rubredoxin_ET"/>
</dbReference>
<dbReference type="InterPro" id="IPR024935">
    <property type="entry name" value="Rubredoxin_dom"/>
</dbReference>
<proteinExistence type="predicted"/>
<feature type="domain" description="Rubredoxin-like" evidence="5">
    <location>
        <begin position="188"/>
        <end position="239"/>
    </location>
</feature>
<dbReference type="CDD" id="cd00730">
    <property type="entry name" value="rubredoxin"/>
    <property type="match status" value="1"/>
</dbReference>
<keyword evidence="1" id="KW-0813">Transport</keyword>
<evidence type="ECO:0000256" key="2">
    <source>
        <dbReference type="ARBA" id="ARBA00022723"/>
    </source>
</evidence>
<name>F8V4B1_9CHLR</name>
<dbReference type="Pfam" id="PF00301">
    <property type="entry name" value="Rubredoxin"/>
    <property type="match status" value="1"/>
</dbReference>
<keyword evidence="4" id="KW-0408">Iron</keyword>
<keyword evidence="2" id="KW-0479">Metal-binding</keyword>
<dbReference type="InterPro" id="IPR024934">
    <property type="entry name" value="Rubredoxin-like_dom"/>
</dbReference>